<proteinExistence type="predicted"/>
<gene>
    <name evidence="1" type="ORF">Vadar_020908</name>
</gene>
<sequence>MRLDRADSGNANFAKFLTEIGTSPEETVNLPSTIRKCRDLNELLSTVYPQLDVIDASTPAFLTERTILSGRNDDVNAINAAALNIFPGEAFTTIIFSVRSLHFTSDDELRSRQIEVSEGGITPAIVEIEGSDANLFVFQTLGEGARLYGSGAGYGRRHQMKKFSSSRPSLIPGNAKGVKVEPSLKGGKKQRAMNGTAKKLKEEGVKGDENESTDNHKLPLRPFLSVDYIEQFSWLTFIVQEAVPLEKRNK</sequence>
<name>A0ACB7X351_9ERIC</name>
<dbReference type="EMBL" id="CM037152">
    <property type="protein sequence ID" value="KAH7834915.1"/>
    <property type="molecule type" value="Genomic_DNA"/>
</dbReference>
<reference evidence="1 2" key="1">
    <citation type="journal article" date="2021" name="Hortic Res">
        <title>High-quality reference genome and annotation aids understanding of berry development for evergreen blueberry (Vaccinium darrowii).</title>
        <authorList>
            <person name="Yu J."/>
            <person name="Hulse-Kemp A.M."/>
            <person name="Babiker E."/>
            <person name="Staton M."/>
        </authorList>
    </citation>
    <scope>NUCLEOTIDE SEQUENCE [LARGE SCALE GENOMIC DNA]</scope>
    <source>
        <strain evidence="2">cv. NJ 8807/NJ 8810</strain>
        <tissue evidence="1">Young leaf</tissue>
    </source>
</reference>
<organism evidence="1 2">
    <name type="scientific">Vaccinium darrowii</name>
    <dbReference type="NCBI Taxonomy" id="229202"/>
    <lineage>
        <taxon>Eukaryota</taxon>
        <taxon>Viridiplantae</taxon>
        <taxon>Streptophyta</taxon>
        <taxon>Embryophyta</taxon>
        <taxon>Tracheophyta</taxon>
        <taxon>Spermatophyta</taxon>
        <taxon>Magnoliopsida</taxon>
        <taxon>eudicotyledons</taxon>
        <taxon>Gunneridae</taxon>
        <taxon>Pentapetalae</taxon>
        <taxon>asterids</taxon>
        <taxon>Ericales</taxon>
        <taxon>Ericaceae</taxon>
        <taxon>Vaccinioideae</taxon>
        <taxon>Vaccinieae</taxon>
        <taxon>Vaccinium</taxon>
    </lineage>
</organism>
<evidence type="ECO:0000313" key="1">
    <source>
        <dbReference type="EMBL" id="KAH7834915.1"/>
    </source>
</evidence>
<comment type="caution">
    <text evidence="1">The sequence shown here is derived from an EMBL/GenBank/DDBJ whole genome shotgun (WGS) entry which is preliminary data.</text>
</comment>
<dbReference type="Proteomes" id="UP000828048">
    <property type="component" value="Chromosome 2"/>
</dbReference>
<evidence type="ECO:0000313" key="2">
    <source>
        <dbReference type="Proteomes" id="UP000828048"/>
    </source>
</evidence>
<keyword evidence="2" id="KW-1185">Reference proteome</keyword>
<accession>A0ACB7X351</accession>
<protein>
    <submittedName>
        <fullName evidence="1">Uncharacterized protein</fullName>
    </submittedName>
</protein>